<dbReference type="GO" id="GO:0032979">
    <property type="term" value="P:protein insertion into mitochondrial inner membrane from matrix"/>
    <property type="evidence" value="ECO:0007669"/>
    <property type="project" value="TreeGrafter"/>
</dbReference>
<keyword evidence="3 6" id="KW-0812">Transmembrane</keyword>
<dbReference type="OrthoDB" id="2148490at2759"/>
<evidence type="ECO:0000256" key="5">
    <source>
        <dbReference type="ARBA" id="ARBA00023136"/>
    </source>
</evidence>
<evidence type="ECO:0000256" key="6">
    <source>
        <dbReference type="SAM" id="Phobius"/>
    </source>
</evidence>
<keyword evidence="4 6" id="KW-1133">Transmembrane helix</keyword>
<dbReference type="HOGENOM" id="CLU_029282_1_2_1"/>
<keyword evidence="8" id="KW-1185">Reference proteome</keyword>
<name>A0A0D1XR52_9PEZI</name>
<dbReference type="GO" id="GO:0033617">
    <property type="term" value="P:mitochondrial respiratory chain complex IV assembly"/>
    <property type="evidence" value="ECO:0007669"/>
    <property type="project" value="TreeGrafter"/>
</dbReference>
<dbReference type="VEuPathDB" id="FungiDB:PV09_03725"/>
<dbReference type="PANTHER" id="PTHR12428">
    <property type="entry name" value="OXA1"/>
    <property type="match status" value="1"/>
</dbReference>
<dbReference type="InParanoid" id="A0A0D1XR52"/>
<sequence>MRPSTRLPLSSLAVAPCARIPVYRRVQALPLPHISCRKASSSAALVDTIPGIAQNVDKVTHMLRIPMEYMHDTLHIPWLWVIPLSALAIRAILYYPITLSTRKALQRRLAISPLINAHKSWYLKDARNHARHDPSVGMMKRYRTAMRALRKDLQHRFDCGLGKTLLRPILQLPVFLTMSWNIREMLGIPGGTLKSLLYTMLGQELTEGMDAARQAALLFEPTMMEEGLPWAVDLTIADPTGTLSYAVSAIMMSQTLLSMRRVPGGSGSVLTRFLLVLSLAIGPLMVNAPAGLLYYWACSSGMALITNVILDWRYPLLRFTPCKRPLTNPLPKK</sequence>
<protein>
    <submittedName>
        <fullName evidence="7">Uncharacterized protein</fullName>
    </submittedName>
</protein>
<proteinExistence type="inferred from homology"/>
<dbReference type="Proteomes" id="UP000053259">
    <property type="component" value="Unassembled WGS sequence"/>
</dbReference>
<dbReference type="RefSeq" id="XP_016215045.1">
    <property type="nucleotide sequence ID" value="XM_016356956.1"/>
</dbReference>
<evidence type="ECO:0000256" key="2">
    <source>
        <dbReference type="ARBA" id="ARBA00009877"/>
    </source>
</evidence>
<evidence type="ECO:0000256" key="3">
    <source>
        <dbReference type="ARBA" id="ARBA00022692"/>
    </source>
</evidence>
<dbReference type="GeneID" id="27311698"/>
<evidence type="ECO:0000256" key="4">
    <source>
        <dbReference type="ARBA" id="ARBA00022989"/>
    </source>
</evidence>
<feature type="transmembrane region" description="Helical" evidence="6">
    <location>
        <begin position="292"/>
        <end position="310"/>
    </location>
</feature>
<comment type="similarity">
    <text evidence="2">Belongs to the OXA1/ALB3/YidC family.</text>
</comment>
<dbReference type="GO" id="GO:0032977">
    <property type="term" value="F:membrane insertase activity"/>
    <property type="evidence" value="ECO:0007669"/>
    <property type="project" value="InterPro"/>
</dbReference>
<dbReference type="STRING" id="253628.A0A0D1XR52"/>
<accession>A0A0D1XR52</accession>
<organism evidence="7 8">
    <name type="scientific">Verruconis gallopava</name>
    <dbReference type="NCBI Taxonomy" id="253628"/>
    <lineage>
        <taxon>Eukaryota</taxon>
        <taxon>Fungi</taxon>
        <taxon>Dikarya</taxon>
        <taxon>Ascomycota</taxon>
        <taxon>Pezizomycotina</taxon>
        <taxon>Dothideomycetes</taxon>
        <taxon>Pleosporomycetidae</taxon>
        <taxon>Venturiales</taxon>
        <taxon>Sympoventuriaceae</taxon>
        <taxon>Verruconis</taxon>
    </lineage>
</organism>
<feature type="transmembrane region" description="Helical" evidence="6">
    <location>
        <begin position="269"/>
        <end position="286"/>
    </location>
</feature>
<dbReference type="PANTHER" id="PTHR12428:SF65">
    <property type="entry name" value="CYTOCHROME C OXIDASE ASSEMBLY PROTEIN COX18, MITOCHONDRIAL"/>
    <property type="match status" value="1"/>
</dbReference>
<comment type="subcellular location">
    <subcellularLocation>
        <location evidence="1">Membrane</location>
        <topology evidence="1">Multi-pass membrane protein</topology>
    </subcellularLocation>
</comment>
<dbReference type="GO" id="GO:0005743">
    <property type="term" value="C:mitochondrial inner membrane"/>
    <property type="evidence" value="ECO:0007669"/>
    <property type="project" value="TreeGrafter"/>
</dbReference>
<evidence type="ECO:0000313" key="7">
    <source>
        <dbReference type="EMBL" id="KIW05176.1"/>
    </source>
</evidence>
<reference evidence="7 8" key="1">
    <citation type="submission" date="2015-01" db="EMBL/GenBank/DDBJ databases">
        <title>The Genome Sequence of Ochroconis gallopava CBS43764.</title>
        <authorList>
            <consortium name="The Broad Institute Genomics Platform"/>
            <person name="Cuomo C."/>
            <person name="de Hoog S."/>
            <person name="Gorbushina A."/>
            <person name="Stielow B."/>
            <person name="Teixiera M."/>
            <person name="Abouelleil A."/>
            <person name="Chapman S.B."/>
            <person name="Priest M."/>
            <person name="Young S.K."/>
            <person name="Wortman J."/>
            <person name="Nusbaum C."/>
            <person name="Birren B."/>
        </authorList>
    </citation>
    <scope>NUCLEOTIDE SEQUENCE [LARGE SCALE GENOMIC DNA]</scope>
    <source>
        <strain evidence="7 8">CBS 43764</strain>
    </source>
</reference>
<dbReference type="EMBL" id="KN847538">
    <property type="protein sequence ID" value="KIW05176.1"/>
    <property type="molecule type" value="Genomic_DNA"/>
</dbReference>
<dbReference type="FunCoup" id="A0A0D1XR52">
    <property type="interactions" value="60"/>
</dbReference>
<evidence type="ECO:0000256" key="1">
    <source>
        <dbReference type="ARBA" id="ARBA00004141"/>
    </source>
</evidence>
<dbReference type="AlphaFoldDB" id="A0A0D1XR52"/>
<dbReference type="InterPro" id="IPR001708">
    <property type="entry name" value="YidC/ALB3/OXA1/COX18"/>
</dbReference>
<evidence type="ECO:0000313" key="8">
    <source>
        <dbReference type="Proteomes" id="UP000053259"/>
    </source>
</evidence>
<feature type="transmembrane region" description="Helical" evidence="6">
    <location>
        <begin position="76"/>
        <end position="97"/>
    </location>
</feature>
<gene>
    <name evidence="7" type="ORF">PV09_03725</name>
</gene>
<keyword evidence="5 6" id="KW-0472">Membrane</keyword>